<dbReference type="AlphaFoldDB" id="A0A1E7FLP1"/>
<name>A0A1E7FLP1_9STRA</name>
<protein>
    <submittedName>
        <fullName evidence="1">Uncharacterized protein</fullName>
    </submittedName>
</protein>
<gene>
    <name evidence="1" type="ORF">FRACYDRAFT_237381</name>
</gene>
<dbReference type="EMBL" id="KV784356">
    <property type="protein sequence ID" value="OEU19088.1"/>
    <property type="molecule type" value="Genomic_DNA"/>
</dbReference>
<dbReference type="Proteomes" id="UP000095751">
    <property type="component" value="Unassembled WGS sequence"/>
</dbReference>
<keyword evidence="2" id="KW-1185">Reference proteome</keyword>
<evidence type="ECO:0000313" key="2">
    <source>
        <dbReference type="Proteomes" id="UP000095751"/>
    </source>
</evidence>
<evidence type="ECO:0000313" key="1">
    <source>
        <dbReference type="EMBL" id="OEU19088.1"/>
    </source>
</evidence>
<proteinExistence type="predicted"/>
<organism evidence="1 2">
    <name type="scientific">Fragilariopsis cylindrus CCMP1102</name>
    <dbReference type="NCBI Taxonomy" id="635003"/>
    <lineage>
        <taxon>Eukaryota</taxon>
        <taxon>Sar</taxon>
        <taxon>Stramenopiles</taxon>
        <taxon>Ochrophyta</taxon>
        <taxon>Bacillariophyta</taxon>
        <taxon>Bacillariophyceae</taxon>
        <taxon>Bacillariophycidae</taxon>
        <taxon>Bacillariales</taxon>
        <taxon>Bacillariaceae</taxon>
        <taxon>Fragilariopsis</taxon>
    </lineage>
</organism>
<accession>A0A1E7FLP1</accession>
<sequence>MAQVTTAALIVAATSQPLSPAHKQHPGSVYQEESRMTLIPGAILTVELGKVANSAWYIHDIPCGYITGGTAFEDGGVGIPPSQHLGAPTLIGLADAFARENYMLNHNTELEVDG</sequence>
<reference evidence="1 2" key="1">
    <citation type="submission" date="2016-09" db="EMBL/GenBank/DDBJ databases">
        <title>Extensive genetic diversity and differential bi-allelic expression allows diatom success in the polar Southern Ocean.</title>
        <authorList>
            <consortium name="DOE Joint Genome Institute"/>
            <person name="Mock T."/>
            <person name="Otillar R.P."/>
            <person name="Strauss J."/>
            <person name="Dupont C."/>
            <person name="Frickenhaus S."/>
            <person name="Maumus F."/>
            <person name="Mcmullan M."/>
            <person name="Sanges R."/>
            <person name="Schmutz J."/>
            <person name="Toseland A."/>
            <person name="Valas R."/>
            <person name="Veluchamy A."/>
            <person name="Ward B.J."/>
            <person name="Allen A."/>
            <person name="Barry K."/>
            <person name="Falciatore A."/>
            <person name="Ferrante M."/>
            <person name="Fortunato A.E."/>
            <person name="Gloeckner G."/>
            <person name="Gruber A."/>
            <person name="Hipkin R."/>
            <person name="Janech M."/>
            <person name="Kroth P."/>
            <person name="Leese F."/>
            <person name="Lindquist E."/>
            <person name="Lyon B.R."/>
            <person name="Martin J."/>
            <person name="Mayer C."/>
            <person name="Parker M."/>
            <person name="Quesneville H."/>
            <person name="Raymond J."/>
            <person name="Uhlig C."/>
            <person name="Valentin K.U."/>
            <person name="Worden A.Z."/>
            <person name="Armbrust E.V."/>
            <person name="Bowler C."/>
            <person name="Green B."/>
            <person name="Moulton V."/>
            <person name="Van Oosterhout C."/>
            <person name="Grigoriev I."/>
        </authorList>
    </citation>
    <scope>NUCLEOTIDE SEQUENCE [LARGE SCALE GENOMIC DNA]</scope>
    <source>
        <strain evidence="1 2">CCMP1102</strain>
    </source>
</reference>
<dbReference type="KEGG" id="fcy:FRACYDRAFT_237381"/>
<dbReference type="InParanoid" id="A0A1E7FLP1"/>